<organism evidence="1 2">
    <name type="scientific">Ambrosiozyma monospora</name>
    <name type="common">Yeast</name>
    <name type="synonym">Endomycopsis monosporus</name>
    <dbReference type="NCBI Taxonomy" id="43982"/>
    <lineage>
        <taxon>Eukaryota</taxon>
        <taxon>Fungi</taxon>
        <taxon>Dikarya</taxon>
        <taxon>Ascomycota</taxon>
        <taxon>Saccharomycotina</taxon>
        <taxon>Pichiomycetes</taxon>
        <taxon>Pichiales</taxon>
        <taxon>Pichiaceae</taxon>
        <taxon>Ambrosiozyma</taxon>
    </lineage>
</organism>
<evidence type="ECO:0000313" key="1">
    <source>
        <dbReference type="EMBL" id="GME83175.1"/>
    </source>
</evidence>
<evidence type="ECO:0000313" key="2">
    <source>
        <dbReference type="Proteomes" id="UP001165064"/>
    </source>
</evidence>
<dbReference type="Proteomes" id="UP001165064">
    <property type="component" value="Unassembled WGS sequence"/>
</dbReference>
<sequence>MTEEHDDVLIMNEQPENDQLDYEFRVILIQQKFNQVNSDLKVEESQMSERILSGIDSFTLINEFFDKFDEKIAYPNEGHIKYDLGSDGVIVIVVETTELRDSVLKFVDEYLVEFKKLHGEETSDNNQEEEKADAEEDKGGIKKKQRKQ</sequence>
<name>A0ACB5T7N0_AMBMO</name>
<gene>
    <name evidence="1" type="ORF">Amon02_000600500</name>
</gene>
<keyword evidence="2" id="KW-1185">Reference proteome</keyword>
<protein>
    <submittedName>
        <fullName evidence="1">Unnamed protein product</fullName>
    </submittedName>
</protein>
<accession>A0ACB5T7N0</accession>
<reference evidence="1" key="1">
    <citation type="submission" date="2023-04" db="EMBL/GenBank/DDBJ databases">
        <title>Ambrosiozyma monospora NBRC 10751.</title>
        <authorList>
            <person name="Ichikawa N."/>
            <person name="Sato H."/>
            <person name="Tonouchi N."/>
        </authorList>
    </citation>
    <scope>NUCLEOTIDE SEQUENCE</scope>
    <source>
        <strain evidence="1">NBRC 10751</strain>
    </source>
</reference>
<dbReference type="EMBL" id="BSXS01004553">
    <property type="protein sequence ID" value="GME83175.1"/>
    <property type="molecule type" value="Genomic_DNA"/>
</dbReference>
<proteinExistence type="predicted"/>
<comment type="caution">
    <text evidence="1">The sequence shown here is derived from an EMBL/GenBank/DDBJ whole genome shotgun (WGS) entry which is preliminary data.</text>
</comment>